<dbReference type="InterPro" id="IPR004482">
    <property type="entry name" value="Mg_chelat-rel"/>
</dbReference>
<evidence type="ECO:0000313" key="4">
    <source>
        <dbReference type="Proteomes" id="UP001528912"/>
    </source>
</evidence>
<organism evidence="3 4">
    <name type="scientific">Luteipulveratus flavus</name>
    <dbReference type="NCBI Taxonomy" id="3031728"/>
    <lineage>
        <taxon>Bacteria</taxon>
        <taxon>Bacillati</taxon>
        <taxon>Actinomycetota</taxon>
        <taxon>Actinomycetes</taxon>
        <taxon>Micrococcales</taxon>
        <taxon>Dermacoccaceae</taxon>
        <taxon>Luteipulveratus</taxon>
    </lineage>
</organism>
<sequence length="511" mass="52909">MTLGRTRSVAVTGIDGTLVAVEADVASGLPAFTVSGLPDTACAQSPDRVRAAASNCGLALPRQRITVNLSPASLPKQGAGFDLAIAVAVLAAGGTVPTDVVADVVHLGELGLDGTVRPVHGVLPAVLAAVDAGARTVVVPLENAAEAALVEEVDVVPVRRLDELVARYVAIARGAAVSDPEPPVSTSGPSGAAPDLADVAGQPEARFALEVAAAGGHHIAMTGPPGAGKTMIAERLPGLLPALSRAEALQVTAIHSVLGALPDAVLVDRPPFVSPHHGASMAAIIGGGSGRVRPGAVSRACCGVLFLDEAPEFRRDVLDALRQPLESGRVSIARADRNVSYPARFQLVLAANPCPCGRAYGKGTGCVCSPRMRRAYLARLSGPLLDRVDLQLTVHPVTKAALRAGPGESSAAVAERVALARARQEQRWAGHPWRLNSHVPGPVLRSGAWRLDRRTTDQLDRALERGGLTLRGYDRVLRIAWSLADLADLDRPGSAQLMQALCLRSQTAEAA</sequence>
<gene>
    <name evidence="3" type="ORF">P4R38_06160</name>
</gene>
<accession>A0ABT6C4D9</accession>
<dbReference type="SUPFAM" id="SSF54211">
    <property type="entry name" value="Ribosomal protein S5 domain 2-like"/>
    <property type="match status" value="1"/>
</dbReference>
<dbReference type="InterPro" id="IPR020568">
    <property type="entry name" value="Ribosomal_Su5_D2-typ_SF"/>
</dbReference>
<dbReference type="SUPFAM" id="SSF52540">
    <property type="entry name" value="P-loop containing nucleoside triphosphate hydrolases"/>
    <property type="match status" value="1"/>
</dbReference>
<dbReference type="Gene3D" id="3.30.230.10">
    <property type="match status" value="1"/>
</dbReference>
<dbReference type="Gene3D" id="3.40.50.300">
    <property type="entry name" value="P-loop containing nucleotide triphosphate hydrolases"/>
    <property type="match status" value="1"/>
</dbReference>
<dbReference type="PANTHER" id="PTHR32039">
    <property type="entry name" value="MAGNESIUM-CHELATASE SUBUNIT CHLI"/>
    <property type="match status" value="1"/>
</dbReference>
<dbReference type="SMART" id="SM00382">
    <property type="entry name" value="AAA"/>
    <property type="match status" value="1"/>
</dbReference>
<dbReference type="InterPro" id="IPR000523">
    <property type="entry name" value="Mg_chelatse_chII-like_cat_dom"/>
</dbReference>
<dbReference type="InterPro" id="IPR027417">
    <property type="entry name" value="P-loop_NTPase"/>
</dbReference>
<evidence type="ECO:0000256" key="1">
    <source>
        <dbReference type="ARBA" id="ARBA00006354"/>
    </source>
</evidence>
<dbReference type="Pfam" id="PF13541">
    <property type="entry name" value="ChlI"/>
    <property type="match status" value="1"/>
</dbReference>
<dbReference type="EMBL" id="JAROAV010000021">
    <property type="protein sequence ID" value="MDF8263821.1"/>
    <property type="molecule type" value="Genomic_DNA"/>
</dbReference>
<proteinExistence type="inferred from homology"/>
<comment type="caution">
    <text evidence="3">The sequence shown here is derived from an EMBL/GenBank/DDBJ whole genome shotgun (WGS) entry which is preliminary data.</text>
</comment>
<dbReference type="InterPro" id="IPR003593">
    <property type="entry name" value="AAA+_ATPase"/>
</dbReference>
<dbReference type="Proteomes" id="UP001528912">
    <property type="component" value="Unassembled WGS sequence"/>
</dbReference>
<dbReference type="InterPro" id="IPR025158">
    <property type="entry name" value="Mg_chelat-rel_C"/>
</dbReference>
<dbReference type="NCBIfam" id="TIGR00368">
    <property type="entry name" value="YifB family Mg chelatase-like AAA ATPase"/>
    <property type="match status" value="1"/>
</dbReference>
<feature type="domain" description="AAA+ ATPase" evidence="2">
    <location>
        <begin position="215"/>
        <end position="398"/>
    </location>
</feature>
<dbReference type="PANTHER" id="PTHR32039:SF7">
    <property type="entry name" value="COMPETENCE PROTEIN COMM"/>
    <property type="match status" value="1"/>
</dbReference>
<evidence type="ECO:0000313" key="3">
    <source>
        <dbReference type="EMBL" id="MDF8263821.1"/>
    </source>
</evidence>
<dbReference type="InterPro" id="IPR014721">
    <property type="entry name" value="Ribsml_uS5_D2-typ_fold_subgr"/>
</dbReference>
<dbReference type="Pfam" id="PF13335">
    <property type="entry name" value="Mg_chelatase_C"/>
    <property type="match status" value="1"/>
</dbReference>
<name>A0ABT6C4D9_9MICO</name>
<dbReference type="RefSeq" id="WP_277191463.1">
    <property type="nucleotide sequence ID" value="NZ_JAROAV010000021.1"/>
</dbReference>
<reference evidence="3 4" key="1">
    <citation type="submission" date="2023-03" db="EMBL/GenBank/DDBJ databases">
        <title>YIM 133296 draft genome.</title>
        <authorList>
            <person name="Xiong L."/>
        </authorList>
    </citation>
    <scope>NUCLEOTIDE SEQUENCE [LARGE SCALE GENOMIC DNA]</scope>
    <source>
        <strain evidence="3 4">YIM 133296</strain>
    </source>
</reference>
<keyword evidence="4" id="KW-1185">Reference proteome</keyword>
<evidence type="ECO:0000259" key="2">
    <source>
        <dbReference type="SMART" id="SM00382"/>
    </source>
</evidence>
<comment type="similarity">
    <text evidence="1">Belongs to the Mg-chelatase subunits D/I family. ComM subfamily.</text>
</comment>
<dbReference type="Pfam" id="PF01078">
    <property type="entry name" value="Mg_chelatase"/>
    <property type="match status" value="1"/>
</dbReference>
<dbReference type="InterPro" id="IPR045006">
    <property type="entry name" value="CHLI-like"/>
</dbReference>
<protein>
    <submittedName>
        <fullName evidence="3">YifB family Mg chelatase-like AAA ATPase</fullName>
    </submittedName>
</protein>